<sequence length="118" mass="12864">MAACRSWSFGKVAIARLTAISSYVMTESVVRHSWSSSEVAISSPSRSNYGRDLITTGGMPSDKARLAIATSQSRQRPERALLQATTDKRPAVARSQPAYERCSGPFICCSAPPHMFPR</sequence>
<comment type="caution">
    <text evidence="2">The sequence shown here is derived from an EMBL/GenBank/DDBJ whole genome shotgun (WGS) entry which is preliminary data.</text>
</comment>
<name>A0AA87ZMJ3_FICCA</name>
<dbReference type="EMBL" id="BTGU01000010">
    <property type="protein sequence ID" value="GMN39869.1"/>
    <property type="molecule type" value="Genomic_DNA"/>
</dbReference>
<keyword evidence="3" id="KW-1185">Reference proteome</keyword>
<protein>
    <submittedName>
        <fullName evidence="2">Uncharacterized protein</fullName>
    </submittedName>
</protein>
<gene>
    <name evidence="2" type="ORF">TIFTF001_009094</name>
</gene>
<evidence type="ECO:0000256" key="1">
    <source>
        <dbReference type="SAM" id="MobiDB-lite"/>
    </source>
</evidence>
<evidence type="ECO:0000313" key="2">
    <source>
        <dbReference type="EMBL" id="GMN39869.1"/>
    </source>
</evidence>
<feature type="region of interest" description="Disordered" evidence="1">
    <location>
        <begin position="69"/>
        <end position="96"/>
    </location>
</feature>
<proteinExistence type="predicted"/>
<dbReference type="AlphaFoldDB" id="A0AA87ZMJ3"/>
<reference evidence="2" key="1">
    <citation type="submission" date="2023-07" db="EMBL/GenBank/DDBJ databases">
        <title>draft genome sequence of fig (Ficus carica).</title>
        <authorList>
            <person name="Takahashi T."/>
            <person name="Nishimura K."/>
        </authorList>
    </citation>
    <scope>NUCLEOTIDE SEQUENCE</scope>
</reference>
<organism evidence="2 3">
    <name type="scientific">Ficus carica</name>
    <name type="common">Common fig</name>
    <dbReference type="NCBI Taxonomy" id="3494"/>
    <lineage>
        <taxon>Eukaryota</taxon>
        <taxon>Viridiplantae</taxon>
        <taxon>Streptophyta</taxon>
        <taxon>Embryophyta</taxon>
        <taxon>Tracheophyta</taxon>
        <taxon>Spermatophyta</taxon>
        <taxon>Magnoliopsida</taxon>
        <taxon>eudicotyledons</taxon>
        <taxon>Gunneridae</taxon>
        <taxon>Pentapetalae</taxon>
        <taxon>rosids</taxon>
        <taxon>fabids</taxon>
        <taxon>Rosales</taxon>
        <taxon>Moraceae</taxon>
        <taxon>Ficeae</taxon>
        <taxon>Ficus</taxon>
    </lineage>
</organism>
<dbReference type="Proteomes" id="UP001187192">
    <property type="component" value="Unassembled WGS sequence"/>
</dbReference>
<evidence type="ECO:0000313" key="3">
    <source>
        <dbReference type="Proteomes" id="UP001187192"/>
    </source>
</evidence>
<accession>A0AA87ZMJ3</accession>